<evidence type="ECO:0000313" key="2">
    <source>
        <dbReference type="EMBL" id="GAJ16994.1"/>
    </source>
</evidence>
<reference evidence="2" key="1">
    <citation type="journal article" date="2014" name="Front. Microbiol.">
        <title>High frequency of phylogenetically diverse reductive dehalogenase-homologous genes in deep subseafloor sedimentary metagenomes.</title>
        <authorList>
            <person name="Kawai M."/>
            <person name="Futagami T."/>
            <person name="Toyoda A."/>
            <person name="Takaki Y."/>
            <person name="Nishi S."/>
            <person name="Hori S."/>
            <person name="Arai W."/>
            <person name="Tsubouchi T."/>
            <person name="Morono Y."/>
            <person name="Uchiyama I."/>
            <person name="Ito T."/>
            <person name="Fujiyama A."/>
            <person name="Inagaki F."/>
            <person name="Takami H."/>
        </authorList>
    </citation>
    <scope>NUCLEOTIDE SEQUENCE</scope>
    <source>
        <strain evidence="2">Expedition CK06-06</strain>
    </source>
</reference>
<protein>
    <submittedName>
        <fullName evidence="2">Uncharacterized protein</fullName>
    </submittedName>
</protein>
<accession>X1UHJ6</accession>
<dbReference type="EMBL" id="BARW01037612">
    <property type="protein sequence ID" value="GAJ16994.1"/>
    <property type="molecule type" value="Genomic_DNA"/>
</dbReference>
<organism evidence="2">
    <name type="scientific">marine sediment metagenome</name>
    <dbReference type="NCBI Taxonomy" id="412755"/>
    <lineage>
        <taxon>unclassified sequences</taxon>
        <taxon>metagenomes</taxon>
        <taxon>ecological metagenomes</taxon>
    </lineage>
</organism>
<sequence>MKKLVITIEFPIPEAGGKIAEAIIIEGAKAMFPKDKLPIGATVDFTVKQRRK</sequence>
<comment type="caution">
    <text evidence="2">The sequence shown here is derived from an EMBL/GenBank/DDBJ whole genome shotgun (WGS) entry which is preliminary data.</text>
</comment>
<dbReference type="AlphaFoldDB" id="X1UHJ6"/>
<evidence type="ECO:0000313" key="1">
    <source>
        <dbReference type="EMBL" id="GAI77864.1"/>
    </source>
</evidence>
<name>X1UHJ6_9ZZZZ</name>
<proteinExistence type="predicted"/>
<dbReference type="EMBL" id="BARW01007908">
    <property type="protein sequence ID" value="GAI77864.1"/>
    <property type="molecule type" value="Genomic_DNA"/>
</dbReference>
<gene>
    <name evidence="1" type="ORF">S12H4_16361</name>
    <name evidence="2" type="ORF">S12H4_58012</name>
</gene>